<accession>A0A514D547</accession>
<dbReference type="EMBL" id="MN034292">
    <property type="protein sequence ID" value="QDH88707.1"/>
    <property type="molecule type" value="Genomic_RNA"/>
</dbReference>
<organism evidence="1">
    <name type="scientific">Leviviridae sp</name>
    <dbReference type="NCBI Taxonomy" id="2027243"/>
    <lineage>
        <taxon>Viruses</taxon>
        <taxon>Riboviria</taxon>
        <taxon>Orthornavirae</taxon>
        <taxon>Lenarviricota</taxon>
        <taxon>Leviviricetes</taxon>
        <taxon>Norzivirales</taxon>
        <taxon>Fiersviridae</taxon>
    </lineage>
</organism>
<name>A0A514D547_9VIRU</name>
<evidence type="ECO:0000313" key="1">
    <source>
        <dbReference type="EMBL" id="QDH88707.1"/>
    </source>
</evidence>
<protein>
    <submittedName>
        <fullName evidence="1">Uncharacterized protein</fullName>
    </submittedName>
</protein>
<reference evidence="1" key="1">
    <citation type="submission" date="2019-05" db="EMBL/GenBank/DDBJ databases">
        <title>Metatranscriptomic reconstruction reveals RNA viruses with the potential to shape carbon cycling in soil.</title>
        <authorList>
            <person name="Starr E.P."/>
            <person name="Nuccio E."/>
            <person name="Pett-Ridge J."/>
            <person name="Banfield J.F."/>
            <person name="Firestone M.K."/>
        </authorList>
    </citation>
    <scope>NUCLEOTIDE SEQUENCE</scope>
    <source>
        <strain evidence="1">H2_Rhizo_Litter_49_scaffold_993</strain>
    </source>
</reference>
<gene>
    <name evidence="1" type="ORF">H2RhizoLitter49993_000002</name>
</gene>
<proteinExistence type="predicted"/>
<sequence>MSSVNGGSSPTRSPADLVRLANAKWTAYVGYCDVRFTRLVIGNDVEIFDTVNRCQVDESDLREFLQISR</sequence>